<evidence type="ECO:0000256" key="1">
    <source>
        <dbReference type="SAM" id="SignalP"/>
    </source>
</evidence>
<dbReference type="EMBL" id="FUWY01000001">
    <property type="protein sequence ID" value="SJZ39959.1"/>
    <property type="molecule type" value="Genomic_DNA"/>
</dbReference>
<dbReference type="RefSeq" id="WP_078710903.1">
    <property type="nucleotide sequence ID" value="NZ_FUWY01000001.1"/>
</dbReference>
<dbReference type="Gene3D" id="2.170.120.30">
    <property type="match status" value="1"/>
</dbReference>
<dbReference type="PROSITE" id="PS51257">
    <property type="entry name" value="PROKAR_LIPOPROTEIN"/>
    <property type="match status" value="1"/>
</dbReference>
<keyword evidence="1" id="KW-0732">Signal</keyword>
<reference evidence="3" key="1">
    <citation type="submission" date="2017-02" db="EMBL/GenBank/DDBJ databases">
        <authorList>
            <person name="Varghese N."/>
            <person name="Submissions S."/>
        </authorList>
    </citation>
    <scope>NUCLEOTIDE SEQUENCE [LARGE SCALE GENOMIC DNA]</scope>
    <source>
        <strain evidence="3">ATCC 25662</strain>
    </source>
</reference>
<organism evidence="2 3">
    <name type="scientific">Anaerorhabdus furcosa</name>
    <dbReference type="NCBI Taxonomy" id="118967"/>
    <lineage>
        <taxon>Bacteria</taxon>
        <taxon>Bacillati</taxon>
        <taxon>Bacillota</taxon>
        <taxon>Erysipelotrichia</taxon>
        <taxon>Erysipelotrichales</taxon>
        <taxon>Erysipelotrichaceae</taxon>
        <taxon>Anaerorhabdus</taxon>
    </lineage>
</organism>
<evidence type="ECO:0000313" key="3">
    <source>
        <dbReference type="Proteomes" id="UP000243297"/>
    </source>
</evidence>
<sequence length="118" mass="13310">MKKIFLILISLFLILGCSSPRKEKTEAVFEEIPIQYINNHDKLNFDIGDVSPLVKVKITSTNSIELTKEDIEVIMDMANCKAGNTECEIILGYQYLNDVICSDCLVEIEPKSLKLAIK</sequence>
<protein>
    <recommendedName>
        <fullName evidence="4">Lipoprotein</fullName>
    </recommendedName>
</protein>
<dbReference type="Proteomes" id="UP000243297">
    <property type="component" value="Unassembled WGS sequence"/>
</dbReference>
<dbReference type="STRING" id="118967.SAMN02745191_0466"/>
<proteinExistence type="predicted"/>
<evidence type="ECO:0008006" key="4">
    <source>
        <dbReference type="Google" id="ProtNLM"/>
    </source>
</evidence>
<keyword evidence="3" id="KW-1185">Reference proteome</keyword>
<evidence type="ECO:0000313" key="2">
    <source>
        <dbReference type="EMBL" id="SJZ39959.1"/>
    </source>
</evidence>
<feature type="chain" id="PRO_5010588709" description="Lipoprotein" evidence="1">
    <location>
        <begin position="24"/>
        <end position="118"/>
    </location>
</feature>
<dbReference type="AlphaFoldDB" id="A0A1T4KC10"/>
<accession>A0A1T4KC10</accession>
<gene>
    <name evidence="2" type="ORF">SAMN02745191_0466</name>
</gene>
<name>A0A1T4KC10_9FIRM</name>
<feature type="signal peptide" evidence="1">
    <location>
        <begin position="1"/>
        <end position="23"/>
    </location>
</feature>